<feature type="transmembrane region" description="Helical" evidence="1">
    <location>
        <begin position="80"/>
        <end position="98"/>
    </location>
</feature>
<keyword evidence="3" id="KW-1185">Reference proteome</keyword>
<dbReference type="EMBL" id="SOSA01000436">
    <property type="protein sequence ID" value="THC91215.1"/>
    <property type="molecule type" value="Genomic_DNA"/>
</dbReference>
<accession>A0A4S3J8L5</accession>
<sequence length="103" mass="11927">MQMMIKSGKDPRIIPGTDEVWKVTFPPHNAEYVGFMHGLARPSASLSPVRAGYLLQRHEVRIRMLQIRPKGERALPAYRVLLKIWVLLSSLVLDYYILLRDIK</sequence>
<proteinExistence type="predicted"/>
<keyword evidence="1" id="KW-1133">Transmembrane helix</keyword>
<keyword evidence="1" id="KW-0472">Membrane</keyword>
<organism evidence="2 3">
    <name type="scientific">Aspergillus tanneri</name>
    <dbReference type="NCBI Taxonomy" id="1220188"/>
    <lineage>
        <taxon>Eukaryota</taxon>
        <taxon>Fungi</taxon>
        <taxon>Dikarya</taxon>
        <taxon>Ascomycota</taxon>
        <taxon>Pezizomycotina</taxon>
        <taxon>Eurotiomycetes</taxon>
        <taxon>Eurotiomycetidae</taxon>
        <taxon>Eurotiales</taxon>
        <taxon>Aspergillaceae</taxon>
        <taxon>Aspergillus</taxon>
        <taxon>Aspergillus subgen. Circumdati</taxon>
    </lineage>
</organism>
<evidence type="ECO:0000313" key="3">
    <source>
        <dbReference type="Proteomes" id="UP000308092"/>
    </source>
</evidence>
<dbReference type="Proteomes" id="UP000308092">
    <property type="component" value="Unassembled WGS sequence"/>
</dbReference>
<keyword evidence="1" id="KW-0812">Transmembrane</keyword>
<reference evidence="2 3" key="1">
    <citation type="submission" date="2019-03" db="EMBL/GenBank/DDBJ databases">
        <title>The genome sequence of a newly discovered highly antifungal drug resistant Aspergillus species, Aspergillus tanneri NIH 1004.</title>
        <authorList>
            <person name="Mounaud S."/>
            <person name="Singh I."/>
            <person name="Joardar V."/>
            <person name="Pakala S."/>
            <person name="Pakala S."/>
            <person name="Venepally P."/>
            <person name="Hoover J."/>
            <person name="Nierman W."/>
            <person name="Chung J."/>
            <person name="Losada L."/>
        </authorList>
    </citation>
    <scope>NUCLEOTIDE SEQUENCE [LARGE SCALE GENOMIC DNA]</scope>
    <source>
        <strain evidence="2 3">NIH1004</strain>
    </source>
</reference>
<dbReference type="AlphaFoldDB" id="A0A4S3J8L5"/>
<protein>
    <submittedName>
        <fullName evidence="2">Uncharacterized protein</fullName>
    </submittedName>
</protein>
<comment type="caution">
    <text evidence="2">The sequence shown here is derived from an EMBL/GenBank/DDBJ whole genome shotgun (WGS) entry which is preliminary data.</text>
</comment>
<evidence type="ECO:0000313" key="2">
    <source>
        <dbReference type="EMBL" id="THC91215.1"/>
    </source>
</evidence>
<evidence type="ECO:0000256" key="1">
    <source>
        <dbReference type="SAM" id="Phobius"/>
    </source>
</evidence>
<name>A0A4S3J8L5_9EURO</name>
<gene>
    <name evidence="2" type="ORF">EYZ11_009319</name>
</gene>
<dbReference type="VEuPathDB" id="FungiDB:EYZ11_009319"/>